<dbReference type="RefSeq" id="WP_264326302.1">
    <property type="nucleotide sequence ID" value="NZ_JADEXQ010000065.1"/>
</dbReference>
<feature type="domain" description="Pvc16 N-terminal" evidence="1">
    <location>
        <begin position="10"/>
        <end position="196"/>
    </location>
</feature>
<sequence>MSNFLAIASITAALKRTLQMHIEQDVQGTRVTTRRPNEIDISAAGGKGGVNLFLYHVITNPALNNIDAAPIRARSTSLKRQAALDLHYILNFYGPEETLEPQRLLGSAIRTLNDKRIITAEMIEEACNQIGVLSTSNLHRQIQQINVIPLDLSIEDLSKTWAIFFQSPYLLSVAYKVMVVIVEGDEVMPKSLPIRESRLHTDRDLQQEEKDLYLQGVPEDEQKEPKPDRQFFRAAPYFQIPHIDSIQPKNCETHQAIVLGSTLQIKGKNLKANPAIGTYATSIYINDTKHEIDKDPIENRNKLGEVNNEITLELKREHTPRAGIHTLKIIHSLDSSDNRNSSNRHGLESNTLPFMLSPIIEETRLLEGSEDYNKLILGELEITLNMEIFPNQKIILFLNSVELDPSQAYAFETSIEQESKNIIFKIQSVTSGKYLARIMIDGAESPLNFNDDLKSGEYEKYIEPAIEIKV</sequence>
<dbReference type="Proteomes" id="UP000625316">
    <property type="component" value="Unassembled WGS sequence"/>
</dbReference>
<dbReference type="AlphaFoldDB" id="A0A928Z478"/>
<reference evidence="2" key="1">
    <citation type="submission" date="2020-10" db="EMBL/GenBank/DDBJ databases">
        <authorList>
            <person name="Castelo-Branco R."/>
            <person name="Eusebio N."/>
            <person name="Adriana R."/>
            <person name="Vieira A."/>
            <person name="Brugerolle De Fraissinette N."/>
            <person name="Rezende De Castro R."/>
            <person name="Schneider M.P."/>
            <person name="Vasconcelos V."/>
            <person name="Leao P.N."/>
        </authorList>
    </citation>
    <scope>NUCLEOTIDE SEQUENCE</scope>
    <source>
        <strain evidence="2">LEGE 11480</strain>
    </source>
</reference>
<gene>
    <name evidence="2" type="ORF">IQ266_17205</name>
</gene>
<dbReference type="Pfam" id="PF14065">
    <property type="entry name" value="Pvc16_N"/>
    <property type="match status" value="1"/>
</dbReference>
<comment type="caution">
    <text evidence="2">The sequence shown here is derived from an EMBL/GenBank/DDBJ whole genome shotgun (WGS) entry which is preliminary data.</text>
</comment>
<protein>
    <submittedName>
        <fullName evidence="2">DUF4255 domain-containing protein</fullName>
    </submittedName>
</protein>
<dbReference type="InterPro" id="IPR025351">
    <property type="entry name" value="Pvc16_N"/>
</dbReference>
<keyword evidence="3" id="KW-1185">Reference proteome</keyword>
<name>A0A928Z478_9CYAN</name>
<evidence type="ECO:0000313" key="2">
    <source>
        <dbReference type="EMBL" id="MBE9031474.1"/>
    </source>
</evidence>
<evidence type="ECO:0000313" key="3">
    <source>
        <dbReference type="Proteomes" id="UP000625316"/>
    </source>
</evidence>
<accession>A0A928Z478</accession>
<dbReference type="EMBL" id="JADEXQ010000065">
    <property type="protein sequence ID" value="MBE9031474.1"/>
    <property type="molecule type" value="Genomic_DNA"/>
</dbReference>
<evidence type="ECO:0000259" key="1">
    <source>
        <dbReference type="Pfam" id="PF14065"/>
    </source>
</evidence>
<organism evidence="2 3">
    <name type="scientific">Romeriopsis navalis LEGE 11480</name>
    <dbReference type="NCBI Taxonomy" id="2777977"/>
    <lineage>
        <taxon>Bacteria</taxon>
        <taxon>Bacillati</taxon>
        <taxon>Cyanobacteriota</taxon>
        <taxon>Cyanophyceae</taxon>
        <taxon>Leptolyngbyales</taxon>
        <taxon>Leptolyngbyaceae</taxon>
        <taxon>Romeriopsis</taxon>
        <taxon>Romeriopsis navalis</taxon>
    </lineage>
</organism>
<proteinExistence type="predicted"/>